<sequence>MTRIELPVLSFLAVLSLLFILPLHLKSRNIPFLFLIAWLLVCNIIQGVDAIVWANNALIRAEGWCDLVTPILYALRVALPAVALCVCRQLEIVSSTLDVSYDPRDKYFTSVFHYFMCLVIPVVYAILHFVVQDRRFVLVQEFGCQAAIFPSAPALFLTWLIPLFLCAIAVFYAGLSFYNYHRRCSFFSQHLNPRSKMTTSMFFRFLGFCLFVVFLTALADIFDMASLIGEFGLLNYTSWTAVHDDDSVLVFFKEDRSKSATIARLRTEVIWWMAPIASFALVATFASTKECWVAGEHFCIAVKKRVIGLFSPKPKFDLPIQ</sequence>
<dbReference type="InterPro" id="IPR001499">
    <property type="entry name" value="GPCR_STE3"/>
</dbReference>
<evidence type="ECO:0000256" key="1">
    <source>
        <dbReference type="ARBA" id="ARBA00004141"/>
    </source>
</evidence>
<evidence type="ECO:0000256" key="9">
    <source>
        <dbReference type="ARBA" id="ARBA00023224"/>
    </source>
</evidence>
<accession>A0A9P6HNW9</accession>
<dbReference type="GO" id="GO:0000750">
    <property type="term" value="P:pheromone-dependent signal transduction involved in conjugation with cellular fusion"/>
    <property type="evidence" value="ECO:0007669"/>
    <property type="project" value="TreeGrafter"/>
</dbReference>
<proteinExistence type="inferred from homology"/>
<feature type="transmembrane region" description="Helical" evidence="10">
    <location>
        <begin position="32"/>
        <end position="53"/>
    </location>
</feature>
<keyword evidence="8" id="KW-0675">Receptor</keyword>
<keyword evidence="4 10" id="KW-0812">Transmembrane</keyword>
<dbReference type="Proteomes" id="UP000736335">
    <property type="component" value="Unassembled WGS sequence"/>
</dbReference>
<feature type="transmembrane region" description="Helical" evidence="10">
    <location>
        <begin position="111"/>
        <end position="131"/>
    </location>
</feature>
<reference evidence="11" key="2">
    <citation type="submission" date="2020-11" db="EMBL/GenBank/DDBJ databases">
        <authorList>
            <consortium name="DOE Joint Genome Institute"/>
            <person name="Kuo A."/>
            <person name="Miyauchi S."/>
            <person name="Kiss E."/>
            <person name="Drula E."/>
            <person name="Kohler A."/>
            <person name="Sanchez-Garcia M."/>
            <person name="Andreopoulos B."/>
            <person name="Barry K.W."/>
            <person name="Bonito G."/>
            <person name="Buee M."/>
            <person name="Carver A."/>
            <person name="Chen C."/>
            <person name="Cichocki N."/>
            <person name="Clum A."/>
            <person name="Culley D."/>
            <person name="Crous P.W."/>
            <person name="Fauchery L."/>
            <person name="Girlanda M."/>
            <person name="Hayes R."/>
            <person name="Keri Z."/>
            <person name="Labutti K."/>
            <person name="Lipzen A."/>
            <person name="Lombard V."/>
            <person name="Magnuson J."/>
            <person name="Maillard F."/>
            <person name="Morin E."/>
            <person name="Murat C."/>
            <person name="Nolan M."/>
            <person name="Ohm R."/>
            <person name="Pangilinan J."/>
            <person name="Pereira M."/>
            <person name="Perotto S."/>
            <person name="Peter M."/>
            <person name="Riley R."/>
            <person name="Sitrit Y."/>
            <person name="Stielow B."/>
            <person name="Szollosi G."/>
            <person name="Zifcakova L."/>
            <person name="Stursova M."/>
            <person name="Spatafora J.W."/>
            <person name="Tedersoo L."/>
            <person name="Vaario L.-M."/>
            <person name="Yamada A."/>
            <person name="Yan M."/>
            <person name="Wang P."/>
            <person name="Xu J."/>
            <person name="Bruns T."/>
            <person name="Baldrian P."/>
            <person name="Vilgalys R."/>
            <person name="Henrissat B."/>
            <person name="Grigoriev I.V."/>
            <person name="Hibbett D."/>
            <person name="Nagy L.G."/>
            <person name="Martin F.M."/>
        </authorList>
    </citation>
    <scope>NUCLEOTIDE SEQUENCE</scope>
    <source>
        <strain evidence="11">UH-Tt-Lm1</strain>
    </source>
</reference>
<evidence type="ECO:0000256" key="3">
    <source>
        <dbReference type="ARBA" id="ARBA00022507"/>
    </source>
</evidence>
<feature type="transmembrane region" description="Helical" evidence="10">
    <location>
        <begin position="73"/>
        <end position="90"/>
    </location>
</feature>
<evidence type="ECO:0000256" key="5">
    <source>
        <dbReference type="ARBA" id="ARBA00022989"/>
    </source>
</evidence>
<dbReference type="OrthoDB" id="2874149at2759"/>
<feature type="transmembrane region" description="Helical" evidence="10">
    <location>
        <begin position="6"/>
        <end position="25"/>
    </location>
</feature>
<dbReference type="GO" id="GO:0004932">
    <property type="term" value="F:mating-type factor pheromone receptor activity"/>
    <property type="evidence" value="ECO:0007669"/>
    <property type="project" value="InterPro"/>
</dbReference>
<keyword evidence="5 10" id="KW-1133">Transmembrane helix</keyword>
<keyword evidence="3" id="KW-0589">Pheromone response</keyword>
<comment type="subcellular location">
    <subcellularLocation>
        <location evidence="1">Membrane</location>
        <topology evidence="1">Multi-pass membrane protein</topology>
    </subcellularLocation>
</comment>
<evidence type="ECO:0000313" key="11">
    <source>
        <dbReference type="EMBL" id="KAF9791974.1"/>
    </source>
</evidence>
<keyword evidence="9" id="KW-0807">Transducer</keyword>
<keyword evidence="7 10" id="KW-0472">Membrane</keyword>
<evidence type="ECO:0000256" key="6">
    <source>
        <dbReference type="ARBA" id="ARBA00023040"/>
    </source>
</evidence>
<evidence type="ECO:0000256" key="8">
    <source>
        <dbReference type="ARBA" id="ARBA00023170"/>
    </source>
</evidence>
<protein>
    <submittedName>
        <fullName evidence="11">GPCR fungal pheromone mating factor</fullName>
    </submittedName>
</protein>
<organism evidence="11 12">
    <name type="scientific">Thelephora terrestris</name>
    <dbReference type="NCBI Taxonomy" id="56493"/>
    <lineage>
        <taxon>Eukaryota</taxon>
        <taxon>Fungi</taxon>
        <taxon>Dikarya</taxon>
        <taxon>Basidiomycota</taxon>
        <taxon>Agaricomycotina</taxon>
        <taxon>Agaricomycetes</taxon>
        <taxon>Thelephorales</taxon>
        <taxon>Thelephoraceae</taxon>
        <taxon>Thelephora</taxon>
    </lineage>
</organism>
<dbReference type="Pfam" id="PF02076">
    <property type="entry name" value="STE3"/>
    <property type="match status" value="1"/>
</dbReference>
<evidence type="ECO:0000256" key="7">
    <source>
        <dbReference type="ARBA" id="ARBA00023136"/>
    </source>
</evidence>
<dbReference type="PANTHER" id="PTHR28097:SF1">
    <property type="entry name" value="PHEROMONE A FACTOR RECEPTOR"/>
    <property type="match status" value="1"/>
</dbReference>
<comment type="similarity">
    <text evidence="2">Belongs to the G-protein coupled receptor 4 family.</text>
</comment>
<keyword evidence="6" id="KW-0297">G-protein coupled receptor</keyword>
<dbReference type="EMBL" id="WIUZ02000001">
    <property type="protein sequence ID" value="KAF9791974.1"/>
    <property type="molecule type" value="Genomic_DNA"/>
</dbReference>
<feature type="transmembrane region" description="Helical" evidence="10">
    <location>
        <begin position="159"/>
        <end position="180"/>
    </location>
</feature>
<evidence type="ECO:0000256" key="2">
    <source>
        <dbReference type="ARBA" id="ARBA00011085"/>
    </source>
</evidence>
<dbReference type="PRINTS" id="PR00899">
    <property type="entry name" value="GPCRSTE3"/>
</dbReference>
<feature type="transmembrane region" description="Helical" evidence="10">
    <location>
        <begin position="201"/>
        <end position="222"/>
    </location>
</feature>
<gene>
    <name evidence="11" type="ORF">BJ322DRAFT_997155</name>
</gene>
<dbReference type="PANTHER" id="PTHR28097">
    <property type="entry name" value="PHEROMONE A FACTOR RECEPTOR"/>
    <property type="match status" value="1"/>
</dbReference>
<dbReference type="GO" id="GO:0005886">
    <property type="term" value="C:plasma membrane"/>
    <property type="evidence" value="ECO:0007669"/>
    <property type="project" value="TreeGrafter"/>
</dbReference>
<keyword evidence="12" id="KW-1185">Reference proteome</keyword>
<evidence type="ECO:0000313" key="12">
    <source>
        <dbReference type="Proteomes" id="UP000736335"/>
    </source>
</evidence>
<dbReference type="CDD" id="cd14966">
    <property type="entry name" value="7tmD_STE3"/>
    <property type="match status" value="1"/>
</dbReference>
<reference evidence="11" key="1">
    <citation type="journal article" date="2020" name="Nat. Commun.">
        <title>Large-scale genome sequencing of mycorrhizal fungi provides insights into the early evolution of symbiotic traits.</title>
        <authorList>
            <person name="Miyauchi S."/>
            <person name="Kiss E."/>
            <person name="Kuo A."/>
            <person name="Drula E."/>
            <person name="Kohler A."/>
            <person name="Sanchez-Garcia M."/>
            <person name="Morin E."/>
            <person name="Andreopoulos B."/>
            <person name="Barry K.W."/>
            <person name="Bonito G."/>
            <person name="Buee M."/>
            <person name="Carver A."/>
            <person name="Chen C."/>
            <person name="Cichocki N."/>
            <person name="Clum A."/>
            <person name="Culley D."/>
            <person name="Crous P.W."/>
            <person name="Fauchery L."/>
            <person name="Girlanda M."/>
            <person name="Hayes R.D."/>
            <person name="Keri Z."/>
            <person name="LaButti K."/>
            <person name="Lipzen A."/>
            <person name="Lombard V."/>
            <person name="Magnuson J."/>
            <person name="Maillard F."/>
            <person name="Murat C."/>
            <person name="Nolan M."/>
            <person name="Ohm R.A."/>
            <person name="Pangilinan J."/>
            <person name="Pereira M.F."/>
            <person name="Perotto S."/>
            <person name="Peter M."/>
            <person name="Pfister S."/>
            <person name="Riley R."/>
            <person name="Sitrit Y."/>
            <person name="Stielow J.B."/>
            <person name="Szollosi G."/>
            <person name="Zifcakova L."/>
            <person name="Stursova M."/>
            <person name="Spatafora J.W."/>
            <person name="Tedersoo L."/>
            <person name="Vaario L.M."/>
            <person name="Yamada A."/>
            <person name="Yan M."/>
            <person name="Wang P."/>
            <person name="Xu J."/>
            <person name="Bruns T."/>
            <person name="Baldrian P."/>
            <person name="Vilgalys R."/>
            <person name="Dunand C."/>
            <person name="Henrissat B."/>
            <person name="Grigoriev I.V."/>
            <person name="Hibbett D."/>
            <person name="Nagy L.G."/>
            <person name="Martin F.M."/>
        </authorList>
    </citation>
    <scope>NUCLEOTIDE SEQUENCE</scope>
    <source>
        <strain evidence="11">UH-Tt-Lm1</strain>
    </source>
</reference>
<dbReference type="AlphaFoldDB" id="A0A9P6HNW9"/>
<comment type="caution">
    <text evidence="11">The sequence shown here is derived from an EMBL/GenBank/DDBJ whole genome shotgun (WGS) entry which is preliminary data.</text>
</comment>
<name>A0A9P6HNW9_9AGAM</name>
<evidence type="ECO:0000256" key="10">
    <source>
        <dbReference type="SAM" id="Phobius"/>
    </source>
</evidence>
<evidence type="ECO:0000256" key="4">
    <source>
        <dbReference type="ARBA" id="ARBA00022692"/>
    </source>
</evidence>